<dbReference type="Proteomes" id="UP000386466">
    <property type="component" value="Unassembled WGS sequence"/>
</dbReference>
<accession>A0A485MJB8</accession>
<dbReference type="AlphaFoldDB" id="A0A485MJB8"/>
<organism evidence="1 2">
    <name type="scientific">Lynx pardinus</name>
    <name type="common">Iberian lynx</name>
    <name type="synonym">Felis pardina</name>
    <dbReference type="NCBI Taxonomy" id="191816"/>
    <lineage>
        <taxon>Eukaryota</taxon>
        <taxon>Metazoa</taxon>
        <taxon>Chordata</taxon>
        <taxon>Craniata</taxon>
        <taxon>Vertebrata</taxon>
        <taxon>Euteleostomi</taxon>
        <taxon>Mammalia</taxon>
        <taxon>Eutheria</taxon>
        <taxon>Laurasiatheria</taxon>
        <taxon>Carnivora</taxon>
        <taxon>Feliformia</taxon>
        <taxon>Felidae</taxon>
        <taxon>Felinae</taxon>
        <taxon>Lynx</taxon>
    </lineage>
</organism>
<sequence length="88" mass="9623">MGSGKARLEITGSKETRRKLPLIGIDCQHHTPISFSLFIWCKEMCPPPVAAVVASKWLKTSALTGLHPDLLPSFPILIELPVPCSCLQ</sequence>
<reference evidence="1 2" key="1">
    <citation type="submission" date="2019-01" db="EMBL/GenBank/DDBJ databases">
        <authorList>
            <person name="Alioto T."/>
            <person name="Alioto T."/>
        </authorList>
    </citation>
    <scope>NUCLEOTIDE SEQUENCE [LARGE SCALE GENOMIC DNA]</scope>
</reference>
<gene>
    <name evidence="1" type="ORF">LYPA_23C003272</name>
</gene>
<name>A0A485MJB8_LYNPA</name>
<protein>
    <submittedName>
        <fullName evidence="1">Uncharacterized protein</fullName>
    </submittedName>
</protein>
<proteinExistence type="predicted"/>
<evidence type="ECO:0000313" key="2">
    <source>
        <dbReference type="Proteomes" id="UP000386466"/>
    </source>
</evidence>
<keyword evidence="2" id="KW-1185">Reference proteome</keyword>
<evidence type="ECO:0000313" key="1">
    <source>
        <dbReference type="EMBL" id="VFV19756.1"/>
    </source>
</evidence>
<dbReference type="EMBL" id="CAAGRJ010001683">
    <property type="protein sequence ID" value="VFV19756.1"/>
    <property type="molecule type" value="Genomic_DNA"/>
</dbReference>